<evidence type="ECO:0000256" key="1">
    <source>
        <dbReference type="SAM" id="Phobius"/>
    </source>
</evidence>
<evidence type="ECO:0000313" key="3">
    <source>
        <dbReference type="EMBL" id="KRM11535.1"/>
    </source>
</evidence>
<dbReference type="PANTHER" id="PTHR36834:SF1">
    <property type="entry name" value="INTEGRAL MEMBRANE PROTEIN"/>
    <property type="match status" value="1"/>
</dbReference>
<feature type="transmembrane region" description="Helical" evidence="1">
    <location>
        <begin position="103"/>
        <end position="120"/>
    </location>
</feature>
<dbReference type="Proteomes" id="UP000051315">
    <property type="component" value="Unassembled WGS sequence"/>
</dbReference>
<dbReference type="EMBL" id="AZFX01000027">
    <property type="protein sequence ID" value="KRM11535.1"/>
    <property type="molecule type" value="Genomic_DNA"/>
</dbReference>
<feature type="transmembrane region" description="Helical" evidence="1">
    <location>
        <begin position="132"/>
        <end position="152"/>
    </location>
</feature>
<proteinExistence type="predicted"/>
<feature type="transmembrane region" description="Helical" evidence="1">
    <location>
        <begin position="164"/>
        <end position="184"/>
    </location>
</feature>
<dbReference type="InterPro" id="IPR006976">
    <property type="entry name" value="VanZ-like"/>
</dbReference>
<dbReference type="PATRIC" id="fig|1423735.3.peg.1075"/>
<sequence length="194" mass="22687">MIQLPSGKFYSAPYVIKAPILFPIVAILIIFLVIQVRKREKLTTYTFCSITIFTIYLYFLTAVTLFPINYYPIGSEIYNIPFGKQMMYNFNILNLFSYNKNQLIGNFILLMPFSFFISILKEKYAHPRTNFIMLIKISLSIEILQLVTNYFYIGSRIFDINDLILNIFGGFCGYIIFTAIKKIFSKEIDIFRIG</sequence>
<dbReference type="Pfam" id="PF04892">
    <property type="entry name" value="VanZ"/>
    <property type="match status" value="1"/>
</dbReference>
<keyword evidence="4" id="KW-1185">Reference proteome</keyword>
<dbReference type="OrthoDB" id="4822551at2"/>
<feature type="transmembrane region" description="Helical" evidence="1">
    <location>
        <begin position="14"/>
        <end position="34"/>
    </location>
</feature>
<accession>A0A0R1W1Z4</accession>
<keyword evidence="1" id="KW-0472">Membrane</keyword>
<feature type="domain" description="VanZ-like" evidence="2">
    <location>
        <begin position="53"/>
        <end position="179"/>
    </location>
</feature>
<comment type="caution">
    <text evidence="3">The sequence shown here is derived from an EMBL/GenBank/DDBJ whole genome shotgun (WGS) entry which is preliminary data.</text>
</comment>
<keyword evidence="1" id="KW-0812">Transmembrane</keyword>
<reference evidence="3 4" key="1">
    <citation type="journal article" date="2015" name="Genome Announc.">
        <title>Expanding the biotechnology potential of lactobacilli through comparative genomics of 213 strains and associated genera.</title>
        <authorList>
            <person name="Sun Z."/>
            <person name="Harris H.M."/>
            <person name="McCann A."/>
            <person name="Guo C."/>
            <person name="Argimon S."/>
            <person name="Zhang W."/>
            <person name="Yang X."/>
            <person name="Jeffery I.B."/>
            <person name="Cooney J.C."/>
            <person name="Kagawa T.F."/>
            <person name="Liu W."/>
            <person name="Song Y."/>
            <person name="Salvetti E."/>
            <person name="Wrobel A."/>
            <person name="Rasinkangas P."/>
            <person name="Parkhill J."/>
            <person name="Rea M.C."/>
            <person name="O'Sullivan O."/>
            <person name="Ritari J."/>
            <person name="Douillard F.P."/>
            <person name="Paul Ross R."/>
            <person name="Yang R."/>
            <person name="Briner A.E."/>
            <person name="Felis G.E."/>
            <person name="de Vos W.M."/>
            <person name="Barrangou R."/>
            <person name="Klaenhammer T.R."/>
            <person name="Caufield P.W."/>
            <person name="Cui Y."/>
            <person name="Zhang H."/>
            <person name="O'Toole P.W."/>
        </authorList>
    </citation>
    <scope>NUCLEOTIDE SEQUENCE [LARGE SCALE GENOMIC DNA]</scope>
    <source>
        <strain evidence="3 4">DSM 17758</strain>
    </source>
</reference>
<protein>
    <recommendedName>
        <fullName evidence="2">VanZ-like domain-containing protein</fullName>
    </recommendedName>
</protein>
<feature type="transmembrane region" description="Helical" evidence="1">
    <location>
        <begin position="46"/>
        <end position="68"/>
    </location>
</feature>
<keyword evidence="1" id="KW-1133">Transmembrane helix</keyword>
<dbReference type="RefSeq" id="WP_057823728.1">
    <property type="nucleotide sequence ID" value="NZ_AZFX01000027.1"/>
</dbReference>
<dbReference type="AlphaFoldDB" id="A0A0R1W1Z4"/>
<evidence type="ECO:0000259" key="2">
    <source>
        <dbReference type="Pfam" id="PF04892"/>
    </source>
</evidence>
<name>A0A0R1W1Z4_9LACO</name>
<gene>
    <name evidence="3" type="ORF">FC15_GL001033</name>
</gene>
<organism evidence="3 4">
    <name type="scientific">Lapidilactobacillus concavus DSM 17758</name>
    <dbReference type="NCBI Taxonomy" id="1423735"/>
    <lineage>
        <taxon>Bacteria</taxon>
        <taxon>Bacillati</taxon>
        <taxon>Bacillota</taxon>
        <taxon>Bacilli</taxon>
        <taxon>Lactobacillales</taxon>
        <taxon>Lactobacillaceae</taxon>
        <taxon>Lapidilactobacillus</taxon>
    </lineage>
</organism>
<dbReference type="InterPro" id="IPR053150">
    <property type="entry name" value="Teicoplanin_resist-assoc"/>
</dbReference>
<dbReference type="PANTHER" id="PTHR36834">
    <property type="entry name" value="MEMBRANE PROTEIN-RELATED"/>
    <property type="match status" value="1"/>
</dbReference>
<evidence type="ECO:0000313" key="4">
    <source>
        <dbReference type="Proteomes" id="UP000051315"/>
    </source>
</evidence>